<accession>A0A6G1HQ51</accession>
<organism evidence="3 4">
    <name type="scientific">Trichodelitschia bisporula</name>
    <dbReference type="NCBI Taxonomy" id="703511"/>
    <lineage>
        <taxon>Eukaryota</taxon>
        <taxon>Fungi</taxon>
        <taxon>Dikarya</taxon>
        <taxon>Ascomycota</taxon>
        <taxon>Pezizomycotina</taxon>
        <taxon>Dothideomycetes</taxon>
        <taxon>Dothideomycetes incertae sedis</taxon>
        <taxon>Phaeotrichales</taxon>
        <taxon>Phaeotrichaceae</taxon>
        <taxon>Trichodelitschia</taxon>
    </lineage>
</organism>
<sequence length="193" mass="21480">MYIGTYFVTSTFTKLPANPAPQPYHTTTHPSAARRSSPTSKHPHPTARLFPQTKYDTMYLSVVQRKNIPPLRAARISGLPLPLSSIPAKNKYFHSTSALKRHQRGACSGCRDSFTGLASRRFGVEGGPLRPPARAAAIVLAPKLQYLGWSIALVILRVMDRQRRMRYSIATLRRLHPICAATSGTAQYEMHRA</sequence>
<reference evidence="3" key="1">
    <citation type="journal article" date="2020" name="Stud. Mycol.">
        <title>101 Dothideomycetes genomes: a test case for predicting lifestyles and emergence of pathogens.</title>
        <authorList>
            <person name="Haridas S."/>
            <person name="Albert R."/>
            <person name="Binder M."/>
            <person name="Bloem J."/>
            <person name="Labutti K."/>
            <person name="Salamov A."/>
            <person name="Andreopoulos B."/>
            <person name="Baker S."/>
            <person name="Barry K."/>
            <person name="Bills G."/>
            <person name="Bluhm B."/>
            <person name="Cannon C."/>
            <person name="Castanera R."/>
            <person name="Culley D."/>
            <person name="Daum C."/>
            <person name="Ezra D."/>
            <person name="Gonzalez J."/>
            <person name="Henrissat B."/>
            <person name="Kuo A."/>
            <person name="Liang C."/>
            <person name="Lipzen A."/>
            <person name="Lutzoni F."/>
            <person name="Magnuson J."/>
            <person name="Mondo S."/>
            <person name="Nolan M."/>
            <person name="Ohm R."/>
            <person name="Pangilinan J."/>
            <person name="Park H.-J."/>
            <person name="Ramirez L."/>
            <person name="Alfaro M."/>
            <person name="Sun H."/>
            <person name="Tritt A."/>
            <person name="Yoshinaga Y."/>
            <person name="Zwiers L.-H."/>
            <person name="Turgeon B."/>
            <person name="Goodwin S."/>
            <person name="Spatafora J."/>
            <person name="Crous P."/>
            <person name="Grigoriev I."/>
        </authorList>
    </citation>
    <scope>NUCLEOTIDE SEQUENCE</scope>
    <source>
        <strain evidence="3">CBS 262.69</strain>
    </source>
</reference>
<feature type="compositionally biased region" description="Polar residues" evidence="1">
    <location>
        <begin position="24"/>
        <end position="40"/>
    </location>
</feature>
<evidence type="ECO:0000256" key="1">
    <source>
        <dbReference type="SAM" id="MobiDB-lite"/>
    </source>
</evidence>
<protein>
    <submittedName>
        <fullName evidence="3">Uncharacterized protein</fullName>
    </submittedName>
</protein>
<evidence type="ECO:0000313" key="4">
    <source>
        <dbReference type="Proteomes" id="UP000799640"/>
    </source>
</evidence>
<dbReference type="AlphaFoldDB" id="A0A6G1HQ51"/>
<evidence type="ECO:0000313" key="3">
    <source>
        <dbReference type="EMBL" id="KAF2397996.1"/>
    </source>
</evidence>
<keyword evidence="4" id="KW-1185">Reference proteome</keyword>
<evidence type="ECO:0000256" key="2">
    <source>
        <dbReference type="SAM" id="Phobius"/>
    </source>
</evidence>
<dbReference type="EMBL" id="ML996701">
    <property type="protein sequence ID" value="KAF2397996.1"/>
    <property type="molecule type" value="Genomic_DNA"/>
</dbReference>
<keyword evidence="2" id="KW-0812">Transmembrane</keyword>
<proteinExistence type="predicted"/>
<feature type="transmembrane region" description="Helical" evidence="2">
    <location>
        <begin position="135"/>
        <end position="156"/>
    </location>
</feature>
<keyword evidence="2" id="KW-1133">Transmembrane helix</keyword>
<name>A0A6G1HQ51_9PEZI</name>
<gene>
    <name evidence="3" type="ORF">EJ06DRAFT_119279</name>
</gene>
<dbReference type="Proteomes" id="UP000799640">
    <property type="component" value="Unassembled WGS sequence"/>
</dbReference>
<keyword evidence="2" id="KW-0472">Membrane</keyword>
<feature type="region of interest" description="Disordered" evidence="1">
    <location>
        <begin position="18"/>
        <end position="48"/>
    </location>
</feature>